<organism evidence="1 2">
    <name type="scientific">Temnothorax longispinosus</name>
    <dbReference type="NCBI Taxonomy" id="300112"/>
    <lineage>
        <taxon>Eukaryota</taxon>
        <taxon>Metazoa</taxon>
        <taxon>Ecdysozoa</taxon>
        <taxon>Arthropoda</taxon>
        <taxon>Hexapoda</taxon>
        <taxon>Insecta</taxon>
        <taxon>Pterygota</taxon>
        <taxon>Neoptera</taxon>
        <taxon>Endopterygota</taxon>
        <taxon>Hymenoptera</taxon>
        <taxon>Apocrita</taxon>
        <taxon>Aculeata</taxon>
        <taxon>Formicoidea</taxon>
        <taxon>Formicidae</taxon>
        <taxon>Myrmicinae</taxon>
        <taxon>Temnothorax</taxon>
    </lineage>
</organism>
<keyword evidence="2" id="KW-1185">Reference proteome</keyword>
<sequence>MKFGCKNHARDWRKTTIGFTRYIREWLAVGQVRRKRSRLRLAVSLGVSQVPRRWEVPLAQLLNNFLFQSETLHEDLVLIRDVRNKHLHIDTRVECLPSSLNVECRTVLLAHRELLKEKKIGEVQTKRRKVSLSHGLPRNIDAGVSWDRCNLANVSPDCQAFLRAGRAASVPAPRAELSKRSYKPQCNSTPNNYFRIKYDATLR</sequence>
<comment type="caution">
    <text evidence="1">The sequence shown here is derived from an EMBL/GenBank/DDBJ whole genome shotgun (WGS) entry which is preliminary data.</text>
</comment>
<evidence type="ECO:0000313" key="1">
    <source>
        <dbReference type="EMBL" id="TGZ48857.1"/>
    </source>
</evidence>
<accession>A0A4S2KLT7</accession>
<protein>
    <submittedName>
        <fullName evidence="1">Uncharacterized protein</fullName>
    </submittedName>
</protein>
<evidence type="ECO:0000313" key="2">
    <source>
        <dbReference type="Proteomes" id="UP000310200"/>
    </source>
</evidence>
<dbReference type="EMBL" id="QBLH01002300">
    <property type="protein sequence ID" value="TGZ48857.1"/>
    <property type="molecule type" value="Genomic_DNA"/>
</dbReference>
<gene>
    <name evidence="1" type="ORF">DBV15_08123</name>
</gene>
<dbReference type="STRING" id="300112.A0A4S2KLT7"/>
<dbReference type="AlphaFoldDB" id="A0A4S2KLT7"/>
<name>A0A4S2KLT7_9HYME</name>
<dbReference type="Proteomes" id="UP000310200">
    <property type="component" value="Unassembled WGS sequence"/>
</dbReference>
<reference evidence="1 2" key="1">
    <citation type="journal article" date="2019" name="Philos. Trans. R. Soc. Lond., B, Biol. Sci.">
        <title>Ant behaviour and brain gene expression of defending hosts depend on the ecological success of the intruding social parasite.</title>
        <authorList>
            <person name="Kaur R."/>
            <person name="Stoldt M."/>
            <person name="Jongepier E."/>
            <person name="Feldmeyer B."/>
            <person name="Menzel F."/>
            <person name="Bornberg-Bauer E."/>
            <person name="Foitzik S."/>
        </authorList>
    </citation>
    <scope>NUCLEOTIDE SEQUENCE [LARGE SCALE GENOMIC DNA]</scope>
    <source>
        <tissue evidence="1">Whole body</tissue>
    </source>
</reference>
<proteinExistence type="predicted"/>